<protein>
    <submittedName>
        <fullName evidence="1">Uncharacterized protein</fullName>
    </submittedName>
</protein>
<comment type="caution">
    <text evidence="1">The sequence shown here is derived from an EMBL/GenBank/DDBJ whole genome shotgun (WGS) entry which is preliminary data.</text>
</comment>
<evidence type="ECO:0000313" key="2">
    <source>
        <dbReference type="Proteomes" id="UP000176998"/>
    </source>
</evidence>
<keyword evidence="2" id="KW-1185">Reference proteome</keyword>
<name>A0A1G4BG52_9PEZI</name>
<sequence length="280" mass="31793">MGRAEDGSIDRYNTKDRVLLYRLRTSRSAHITDRDCVMATLFGMLFACHRSYVVATRALRFIEPSHPILLRGGYSSSYTLLLRDGDSLGANHIEVDAMEDLIVLNTGWQWPCRLISTAGLAWPVPHQFGAFDSRNSFYNSEALNGLLTLWGSRTLRALYVVVDPAHLREAEKPWPAPSDRWSVPTHPNADTILENYLASFDIETCSQIQFLFQRGNRRCFEVSAKQVSRFGGFGEVVELLESVRRRLTPTVSRGAPHTHEEMESETAPCRCRILTWQQVC</sequence>
<proteinExistence type="predicted"/>
<dbReference type="OrthoDB" id="4799815at2759"/>
<dbReference type="GeneID" id="34557643"/>
<dbReference type="AlphaFoldDB" id="A0A1G4BG52"/>
<organism evidence="1 2">
    <name type="scientific">Colletotrichum orchidophilum</name>
    <dbReference type="NCBI Taxonomy" id="1209926"/>
    <lineage>
        <taxon>Eukaryota</taxon>
        <taxon>Fungi</taxon>
        <taxon>Dikarya</taxon>
        <taxon>Ascomycota</taxon>
        <taxon>Pezizomycotina</taxon>
        <taxon>Sordariomycetes</taxon>
        <taxon>Hypocreomycetidae</taxon>
        <taxon>Glomerellales</taxon>
        <taxon>Glomerellaceae</taxon>
        <taxon>Colletotrichum</taxon>
    </lineage>
</organism>
<reference evidence="1 2" key="1">
    <citation type="submission" date="2016-09" db="EMBL/GenBank/DDBJ databases">
        <authorList>
            <person name="Capua I."/>
            <person name="De Benedictis P."/>
            <person name="Joannis T."/>
            <person name="Lombin L.H."/>
            <person name="Cattoli G."/>
        </authorList>
    </citation>
    <scope>NUCLEOTIDE SEQUENCE [LARGE SCALE GENOMIC DNA]</scope>
    <source>
        <strain evidence="1 2">IMI 309357</strain>
    </source>
</reference>
<dbReference type="RefSeq" id="XP_022477441.1">
    <property type="nucleotide sequence ID" value="XM_022616133.1"/>
</dbReference>
<dbReference type="Proteomes" id="UP000176998">
    <property type="component" value="Unassembled WGS sequence"/>
</dbReference>
<gene>
    <name evidence="1" type="ORF">CORC01_04486</name>
</gene>
<dbReference type="EMBL" id="MJBS01000029">
    <property type="protein sequence ID" value="OHF00297.1"/>
    <property type="molecule type" value="Genomic_DNA"/>
</dbReference>
<accession>A0A1G4BG52</accession>
<evidence type="ECO:0000313" key="1">
    <source>
        <dbReference type="EMBL" id="OHF00297.1"/>
    </source>
</evidence>